<dbReference type="GO" id="GO:0005829">
    <property type="term" value="C:cytosol"/>
    <property type="evidence" value="ECO:0007669"/>
    <property type="project" value="TreeGrafter"/>
</dbReference>
<evidence type="ECO:0000256" key="2">
    <source>
        <dbReference type="ARBA" id="ARBA00022801"/>
    </source>
</evidence>
<dbReference type="SUPFAM" id="SSF53590">
    <property type="entry name" value="Nucleoside hydrolase"/>
    <property type="match status" value="1"/>
</dbReference>
<dbReference type="EMBL" id="CAJNIZ010033002">
    <property type="protein sequence ID" value="CAE7541612.1"/>
    <property type="molecule type" value="Genomic_DNA"/>
</dbReference>
<dbReference type="InterPro" id="IPR023186">
    <property type="entry name" value="IUNH"/>
</dbReference>
<dbReference type="PANTHER" id="PTHR12304:SF4">
    <property type="entry name" value="URIDINE NUCLEOSIDASE"/>
    <property type="match status" value="1"/>
</dbReference>
<organism evidence="5 6">
    <name type="scientific">Symbiodinium pilosum</name>
    <name type="common">Dinoflagellate</name>
    <dbReference type="NCBI Taxonomy" id="2952"/>
    <lineage>
        <taxon>Eukaryota</taxon>
        <taxon>Sar</taxon>
        <taxon>Alveolata</taxon>
        <taxon>Dinophyceae</taxon>
        <taxon>Suessiales</taxon>
        <taxon>Symbiodiniaceae</taxon>
        <taxon>Symbiodinium</taxon>
    </lineage>
</organism>
<gene>
    <name evidence="5" type="primary">rihB</name>
    <name evidence="5" type="ORF">SPIL2461_LOCUS14334</name>
</gene>
<sequence>MHLWIDADPSGLVWTGLDCDDDLAILAARGLEALREVTIVGLSICGGNAPLLHTWPNAMTLLQSMPSVQWNVSKGAGWQSMQPAWKSLRLLASCIQEDESSDAAEAIIQATRALPPRSLTVLSLGPPSNLARAMRSAPWLSEHIRAAVLMGGELTHRRLDLNFMTDRAAAREILASGLPTTMVPVQSCAQVAVTSQTLKRLEECPTAAAHWILPKMRLQTWLMPRLVNRRIAALPGKTLSPGLREGFIPWDLVALLATIRPQLFRWDHWKVELPPCSAEPCNGTMLSTLLTDEPDGWANVARVPWLRDENEMLENILELLCSVSTTRPQPRLQLGFLPIMFAALVLGLAA</sequence>
<reference evidence="5" key="1">
    <citation type="submission" date="2021-02" db="EMBL/GenBank/DDBJ databases">
        <authorList>
            <person name="Dougan E. K."/>
            <person name="Rhodes N."/>
            <person name="Thang M."/>
            <person name="Chan C."/>
        </authorList>
    </citation>
    <scope>NUCLEOTIDE SEQUENCE</scope>
</reference>
<evidence type="ECO:0000256" key="1">
    <source>
        <dbReference type="ARBA" id="ARBA00009176"/>
    </source>
</evidence>
<dbReference type="AlphaFoldDB" id="A0A812TWN4"/>
<accession>A0A812TWN4</accession>
<evidence type="ECO:0000256" key="3">
    <source>
        <dbReference type="ARBA" id="ARBA00023295"/>
    </source>
</evidence>
<keyword evidence="6" id="KW-1185">Reference proteome</keyword>
<dbReference type="Pfam" id="PF01156">
    <property type="entry name" value="IU_nuc_hydro"/>
    <property type="match status" value="1"/>
</dbReference>
<dbReference type="InterPro" id="IPR036452">
    <property type="entry name" value="Ribo_hydro-like"/>
</dbReference>
<proteinExistence type="inferred from homology"/>
<dbReference type="Gene3D" id="3.90.245.10">
    <property type="entry name" value="Ribonucleoside hydrolase-like"/>
    <property type="match status" value="1"/>
</dbReference>
<keyword evidence="2" id="KW-0378">Hydrolase</keyword>
<dbReference type="OrthoDB" id="432381at2759"/>
<dbReference type="GO" id="GO:0006152">
    <property type="term" value="P:purine nucleoside catabolic process"/>
    <property type="evidence" value="ECO:0007669"/>
    <property type="project" value="TreeGrafter"/>
</dbReference>
<comment type="similarity">
    <text evidence="1">Belongs to the IUNH family.</text>
</comment>
<evidence type="ECO:0000313" key="5">
    <source>
        <dbReference type="EMBL" id="CAE7541612.1"/>
    </source>
</evidence>
<dbReference type="Proteomes" id="UP000649617">
    <property type="component" value="Unassembled WGS sequence"/>
</dbReference>
<feature type="domain" description="Inosine/uridine-preferring nucleoside hydrolase" evidence="4">
    <location>
        <begin position="3"/>
        <end position="287"/>
    </location>
</feature>
<dbReference type="GO" id="GO:0008477">
    <property type="term" value="F:purine nucleosidase activity"/>
    <property type="evidence" value="ECO:0007669"/>
    <property type="project" value="TreeGrafter"/>
</dbReference>
<protein>
    <submittedName>
        <fullName evidence="5">RihB protein</fullName>
    </submittedName>
</protein>
<evidence type="ECO:0000259" key="4">
    <source>
        <dbReference type="Pfam" id="PF01156"/>
    </source>
</evidence>
<keyword evidence="3" id="KW-0326">Glycosidase</keyword>
<name>A0A812TWN4_SYMPI</name>
<dbReference type="InterPro" id="IPR001910">
    <property type="entry name" value="Inosine/uridine_hydrolase_dom"/>
</dbReference>
<dbReference type="PANTHER" id="PTHR12304">
    <property type="entry name" value="INOSINE-URIDINE PREFERRING NUCLEOSIDE HYDROLASE"/>
    <property type="match status" value="1"/>
</dbReference>
<feature type="non-terminal residue" evidence="5">
    <location>
        <position position="350"/>
    </location>
</feature>
<evidence type="ECO:0000313" key="6">
    <source>
        <dbReference type="Proteomes" id="UP000649617"/>
    </source>
</evidence>
<comment type="caution">
    <text evidence="5">The sequence shown here is derived from an EMBL/GenBank/DDBJ whole genome shotgun (WGS) entry which is preliminary data.</text>
</comment>